<evidence type="ECO:0000313" key="1">
    <source>
        <dbReference type="EMBL" id="EYC32780.1"/>
    </source>
</evidence>
<dbReference type="PANTHER" id="PTHR34311">
    <property type="entry name" value="PROTEIN CBG21698-RELATED"/>
    <property type="match status" value="1"/>
</dbReference>
<sequence>MKGKDILNNITEKLLGKRTSNSVVGSSYKQFNDGNVMRSPVILAVLFVVTISDLIPTYDLSKESIEFVSFRSKPAPPSVDAVSRCETIPWNGCQAQFNEILGLNNLLYWRNGTIINKQVNQLLQANTTELVKVCNARTQFYQCLGTSYYACLNLFNILDTSDPDFVNAFDYTRTFLGLEFMCNAGFEEVVTQWPCLHGIQSTIAYQNCMNNFTYNVYPTNFCNMVDTTGKCLNNVYLNACGDNGAGWFGCENFRFTFDQTCWGLRCNVGVVY</sequence>
<evidence type="ECO:0008006" key="3">
    <source>
        <dbReference type="Google" id="ProtNLM"/>
    </source>
</evidence>
<dbReference type="Proteomes" id="UP000024635">
    <property type="component" value="Unassembled WGS sequence"/>
</dbReference>
<dbReference type="AlphaFoldDB" id="A0A016VZE4"/>
<dbReference type="OrthoDB" id="5804428at2759"/>
<keyword evidence="2" id="KW-1185">Reference proteome</keyword>
<organism evidence="1 2">
    <name type="scientific">Ancylostoma ceylanicum</name>
    <dbReference type="NCBI Taxonomy" id="53326"/>
    <lineage>
        <taxon>Eukaryota</taxon>
        <taxon>Metazoa</taxon>
        <taxon>Ecdysozoa</taxon>
        <taxon>Nematoda</taxon>
        <taxon>Chromadorea</taxon>
        <taxon>Rhabditida</taxon>
        <taxon>Rhabditina</taxon>
        <taxon>Rhabditomorpha</taxon>
        <taxon>Strongyloidea</taxon>
        <taxon>Ancylostomatidae</taxon>
        <taxon>Ancylostomatinae</taxon>
        <taxon>Ancylostoma</taxon>
    </lineage>
</organism>
<reference evidence="2" key="1">
    <citation type="journal article" date="2015" name="Nat. Genet.">
        <title>The genome and transcriptome of the zoonotic hookworm Ancylostoma ceylanicum identify infection-specific gene families.</title>
        <authorList>
            <person name="Schwarz E.M."/>
            <person name="Hu Y."/>
            <person name="Antoshechkin I."/>
            <person name="Miller M.M."/>
            <person name="Sternberg P.W."/>
            <person name="Aroian R.V."/>
        </authorList>
    </citation>
    <scope>NUCLEOTIDE SEQUENCE</scope>
    <source>
        <strain evidence="2">HY135</strain>
    </source>
</reference>
<comment type="caution">
    <text evidence="1">The sequence shown here is derived from an EMBL/GenBank/DDBJ whole genome shotgun (WGS) entry which is preliminary data.</text>
</comment>
<gene>
    <name evidence="1" type="primary">Acey_s0002.g1092</name>
    <name evidence="1" type="synonym">Acey-T20D3.2</name>
    <name evidence="1" type="ORF">Y032_0002g1092</name>
</gene>
<protein>
    <recommendedName>
        <fullName evidence="3">DUF19 domain-containing protein</fullName>
    </recommendedName>
</protein>
<accession>A0A016VZE4</accession>
<name>A0A016VZE4_9BILA</name>
<dbReference type="EMBL" id="JARK01001338">
    <property type="protein sequence ID" value="EYC32780.1"/>
    <property type="molecule type" value="Genomic_DNA"/>
</dbReference>
<dbReference type="STRING" id="53326.A0A016VZE4"/>
<proteinExistence type="predicted"/>
<evidence type="ECO:0000313" key="2">
    <source>
        <dbReference type="Proteomes" id="UP000024635"/>
    </source>
</evidence>
<dbReference type="PANTHER" id="PTHR34311:SF1">
    <property type="entry name" value="NEMATODE SPECIFIC PEPTIDE FAMILY-RELATED"/>
    <property type="match status" value="1"/>
</dbReference>